<dbReference type="Proteomes" id="UP000633365">
    <property type="component" value="Unassembled WGS sequence"/>
</dbReference>
<dbReference type="InterPro" id="IPR007492">
    <property type="entry name" value="LytTR_DNA-bd_dom"/>
</dbReference>
<comment type="caution">
    <text evidence="2">The sequence shown here is derived from an EMBL/GenBank/DDBJ whole genome shotgun (WGS) entry which is preliminary data.</text>
</comment>
<feature type="domain" description="HTH LytTR-type" evidence="1">
    <location>
        <begin position="170"/>
        <end position="267"/>
    </location>
</feature>
<dbReference type="SMART" id="SM00850">
    <property type="entry name" value="LytTR"/>
    <property type="match status" value="1"/>
</dbReference>
<dbReference type="GO" id="GO:0003677">
    <property type="term" value="F:DNA binding"/>
    <property type="evidence" value="ECO:0007669"/>
    <property type="project" value="UniProtKB-KW"/>
</dbReference>
<protein>
    <submittedName>
        <fullName evidence="2">LytTR family transcriptional regulator DNA-binding domain-containing protein</fullName>
    </submittedName>
</protein>
<evidence type="ECO:0000313" key="3">
    <source>
        <dbReference type="Proteomes" id="UP000633365"/>
    </source>
</evidence>
<reference evidence="2" key="1">
    <citation type="submission" date="2021-01" db="EMBL/GenBank/DDBJ databases">
        <title>Genome public.</title>
        <authorList>
            <person name="Liu C."/>
            <person name="Sun Q."/>
        </authorList>
    </citation>
    <scope>NUCLEOTIDE SEQUENCE</scope>
    <source>
        <strain evidence="2">M6</strain>
    </source>
</reference>
<evidence type="ECO:0000259" key="1">
    <source>
        <dbReference type="PROSITE" id="PS50930"/>
    </source>
</evidence>
<dbReference type="AlphaFoldDB" id="A0A934WRG1"/>
<sequence length="274" mass="32180">MNQQHIADLSAELIMKYYDNHYMPFLNAMDDDALWYGPAEGQFLHGRENMIEAWRSEEHALSFSLGNIEVMHTSAHSSFCDVMLSYHITTHYPDHHDITLYQRVLLTWCERMVTDEAGNREKASRILLCHISNPHSKHEEDTIYPKNFHQIYYSNASFRQNGDRIHFHGLDRSDYFILSDTVVYIEAAHESRHSILHTVDTEAIEVLTSISTLEKRYGHLFLRCHQSYLVNPIHIQNIRRFKLTLSNGIELPIPEKKYTAFRDRAVQRFSNKTL</sequence>
<dbReference type="PROSITE" id="PS50930">
    <property type="entry name" value="HTH_LYTTR"/>
    <property type="match status" value="1"/>
</dbReference>
<evidence type="ECO:0000313" key="2">
    <source>
        <dbReference type="EMBL" id="MBK6088040.1"/>
    </source>
</evidence>
<dbReference type="Gene3D" id="2.40.50.1020">
    <property type="entry name" value="LytTr DNA-binding domain"/>
    <property type="match status" value="1"/>
</dbReference>
<accession>A0A934WRG1</accession>
<proteinExistence type="predicted"/>
<name>A0A934WRG1_9FIRM</name>
<dbReference type="Pfam" id="PF04397">
    <property type="entry name" value="LytTR"/>
    <property type="match status" value="1"/>
</dbReference>
<keyword evidence="3" id="KW-1185">Reference proteome</keyword>
<organism evidence="2 3">
    <name type="scientific">Ruminococcus difficilis</name>
    <dbReference type="NCBI Taxonomy" id="2763069"/>
    <lineage>
        <taxon>Bacteria</taxon>
        <taxon>Bacillati</taxon>
        <taxon>Bacillota</taxon>
        <taxon>Clostridia</taxon>
        <taxon>Eubacteriales</taxon>
        <taxon>Oscillospiraceae</taxon>
        <taxon>Ruminococcus</taxon>
    </lineage>
</organism>
<dbReference type="RefSeq" id="WP_186832955.1">
    <property type="nucleotide sequence ID" value="NZ_JAEQMG010000048.1"/>
</dbReference>
<keyword evidence="2" id="KW-0238">DNA-binding</keyword>
<dbReference type="EMBL" id="JAEQMG010000048">
    <property type="protein sequence ID" value="MBK6088040.1"/>
    <property type="molecule type" value="Genomic_DNA"/>
</dbReference>
<gene>
    <name evidence="2" type="ORF">JKK62_05140</name>
</gene>